<protein>
    <submittedName>
        <fullName evidence="1">Uncharacterized protein</fullName>
    </submittedName>
</protein>
<name>A0AA36XIU2_9NEIS</name>
<dbReference type="EMBL" id="AFQE01000140">
    <property type="protein sequence ID" value="EGQ74387.1"/>
    <property type="molecule type" value="Genomic_DNA"/>
</dbReference>
<evidence type="ECO:0000313" key="1">
    <source>
        <dbReference type="EMBL" id="EGQ74387.1"/>
    </source>
</evidence>
<evidence type="ECO:0000313" key="2">
    <source>
        <dbReference type="Proteomes" id="UP000004982"/>
    </source>
</evidence>
<dbReference type="AlphaFoldDB" id="A0AA36XIU2"/>
<sequence>MGLCFETDANLRCKPSITIGIYDMKTLLIAVAAASLMLGACSSSKTTEEAKTPSVSVEEAIAQCQQASGANQDRAVFDACMKDKGYQRSAAEGAAAAAASAPAAQ</sequence>
<reference evidence="1 2" key="1">
    <citation type="submission" date="2011-05" db="EMBL/GenBank/DDBJ databases">
        <authorList>
            <person name="Muzny D."/>
            <person name="Qin X."/>
            <person name="Deng J."/>
            <person name="Jiang H."/>
            <person name="Liu Y."/>
            <person name="Qu J."/>
            <person name="Song X.-Z."/>
            <person name="Zhang L."/>
            <person name="Thornton R."/>
            <person name="Coyle M."/>
            <person name="Francisco L."/>
            <person name="Jackson L."/>
            <person name="Javaid M."/>
            <person name="Korchina V."/>
            <person name="Kovar C."/>
            <person name="Mata R."/>
            <person name="Mathew T."/>
            <person name="Ngo R."/>
            <person name="Nguyen L."/>
            <person name="Nguyen N."/>
            <person name="Okwuonu G."/>
            <person name="Ongeri F."/>
            <person name="Pham C."/>
            <person name="Simmons D."/>
            <person name="Wilczek-Boney K."/>
            <person name="Hale W."/>
            <person name="Jakkamsetti A."/>
            <person name="Pham P."/>
            <person name="Ruth R."/>
            <person name="San Lucas F."/>
            <person name="Warren J."/>
            <person name="Zhang J."/>
            <person name="Zhao Z."/>
            <person name="Zhou C."/>
            <person name="Zhu D."/>
            <person name="Lee S."/>
            <person name="Bess C."/>
            <person name="Blankenburg K."/>
            <person name="Forbes L."/>
            <person name="Fu Q."/>
            <person name="Gubbala S."/>
            <person name="Hirani K."/>
            <person name="Jayaseelan J.C."/>
            <person name="Lara F."/>
            <person name="Munidasa M."/>
            <person name="Palculict T."/>
            <person name="Patil S."/>
            <person name="Pu L.-L."/>
            <person name="Saada N."/>
            <person name="Tang L."/>
            <person name="Weissenberger G."/>
            <person name="Zhu Y."/>
            <person name="Hemphill L."/>
            <person name="Shang Y."/>
            <person name="Youmans B."/>
            <person name="Ayvaz T."/>
            <person name="Ross M."/>
            <person name="Santibanez J."/>
            <person name="Aqrawi P."/>
            <person name="Gross S."/>
            <person name="Joshi V."/>
            <person name="Fowler G."/>
            <person name="Nazareth L."/>
            <person name="Reid J."/>
            <person name="Worley K."/>
            <person name="Petrosino J."/>
            <person name="Highlander S."/>
            <person name="Gibbs R."/>
        </authorList>
    </citation>
    <scope>NUCLEOTIDE SEQUENCE [LARGE SCALE GENOMIC DNA]</scope>
    <source>
        <strain evidence="1 2">ATCC 33926</strain>
    </source>
</reference>
<accession>A0AA36XIU2</accession>
<dbReference type="Proteomes" id="UP000004982">
    <property type="component" value="Unassembled WGS sequence"/>
</dbReference>
<comment type="caution">
    <text evidence="1">The sequence shown here is derived from an EMBL/GenBank/DDBJ whole genome shotgun (WGS) entry which is preliminary data.</text>
</comment>
<organism evidence="1 2">
    <name type="scientific">Neisseria macacae ATCC 33926</name>
    <dbReference type="NCBI Taxonomy" id="997348"/>
    <lineage>
        <taxon>Bacteria</taxon>
        <taxon>Pseudomonadati</taxon>
        <taxon>Pseudomonadota</taxon>
        <taxon>Betaproteobacteria</taxon>
        <taxon>Neisseriales</taxon>
        <taxon>Neisseriaceae</taxon>
        <taxon>Neisseria</taxon>
    </lineage>
</organism>
<proteinExistence type="predicted"/>
<gene>
    <name evidence="1" type="ORF">HMPREF9418_2831</name>
</gene>